<dbReference type="InterPro" id="IPR036812">
    <property type="entry name" value="NAD(P)_OxRdtase_dom_sf"/>
</dbReference>
<dbReference type="Gene3D" id="3.20.20.100">
    <property type="entry name" value="NADP-dependent oxidoreductase domain"/>
    <property type="match status" value="1"/>
</dbReference>
<gene>
    <name evidence="3" type="ORF">BP5553_06415</name>
</gene>
<comment type="caution">
    <text evidence="3">The sequence shown here is derived from an EMBL/GenBank/DDBJ whole genome shotgun (WGS) entry which is preliminary data.</text>
</comment>
<proteinExistence type="predicted"/>
<dbReference type="PANTHER" id="PTHR11732">
    <property type="entry name" value="ALDO/KETO REDUCTASE"/>
    <property type="match status" value="1"/>
</dbReference>
<dbReference type="RefSeq" id="XP_031868459.1">
    <property type="nucleotide sequence ID" value="XM_032015038.1"/>
</dbReference>
<dbReference type="Proteomes" id="UP000254866">
    <property type="component" value="Unassembled WGS sequence"/>
</dbReference>
<dbReference type="Pfam" id="PF00248">
    <property type="entry name" value="Aldo_ket_red"/>
    <property type="match status" value="1"/>
</dbReference>
<sequence length="211" mass="23330">MSQHQPEIVKAVLDDCLQGLGLDYLDLYLIHFPASFVASSRNVGEDLFPLTGKNEPEGDVAIDDSVSIVDTWEAMTMLPKSKTRSIEVSNFTIQHLETIINAAGVAPAANQVEHHPLLRQDDLIAYCKNRNIHIIAYSIGGQSVIPKSVISACIRENFQEVILSPQDIAEVESVGKVQKRYNAPFIANKPRWDVNSFGDDAEKNASHHVIL</sequence>
<dbReference type="InterPro" id="IPR023210">
    <property type="entry name" value="NADP_OxRdtase_dom"/>
</dbReference>
<evidence type="ECO:0000256" key="1">
    <source>
        <dbReference type="ARBA" id="ARBA00023002"/>
    </source>
</evidence>
<dbReference type="AlphaFoldDB" id="A0A370TJV2"/>
<dbReference type="STRING" id="2656787.A0A370TJV2"/>
<evidence type="ECO:0000313" key="3">
    <source>
        <dbReference type="EMBL" id="RDL35803.1"/>
    </source>
</evidence>
<dbReference type="InterPro" id="IPR020471">
    <property type="entry name" value="AKR"/>
</dbReference>
<protein>
    <recommendedName>
        <fullName evidence="2">NADP-dependent oxidoreductase domain-containing protein</fullName>
    </recommendedName>
</protein>
<keyword evidence="4" id="KW-1185">Reference proteome</keyword>
<name>A0A370TJV2_9HELO</name>
<evidence type="ECO:0000313" key="4">
    <source>
        <dbReference type="Proteomes" id="UP000254866"/>
    </source>
</evidence>
<feature type="domain" description="NADP-dependent oxidoreductase" evidence="2">
    <location>
        <begin position="2"/>
        <end position="147"/>
    </location>
</feature>
<dbReference type="GO" id="GO:0016491">
    <property type="term" value="F:oxidoreductase activity"/>
    <property type="evidence" value="ECO:0007669"/>
    <property type="project" value="UniProtKB-KW"/>
</dbReference>
<keyword evidence="1" id="KW-0560">Oxidoreductase</keyword>
<dbReference type="EMBL" id="NPIC01000005">
    <property type="protein sequence ID" value="RDL35803.1"/>
    <property type="molecule type" value="Genomic_DNA"/>
</dbReference>
<dbReference type="SUPFAM" id="SSF51430">
    <property type="entry name" value="NAD(P)-linked oxidoreductase"/>
    <property type="match status" value="1"/>
</dbReference>
<dbReference type="PRINTS" id="PR00069">
    <property type="entry name" value="ALDKETRDTASE"/>
</dbReference>
<dbReference type="GeneID" id="43599264"/>
<accession>A0A370TJV2</accession>
<reference evidence="3 4" key="1">
    <citation type="journal article" date="2018" name="IMA Fungus">
        <title>IMA Genome-F 9: Draft genome sequence of Annulohypoxylon stygium, Aspergillus mulundensis, Berkeleyomyces basicola (syn. Thielaviopsis basicola), Ceratocystis smalleyi, two Cercospora beticola strains, Coleophoma cylindrospora, Fusarium fracticaudum, Phialophora cf. hyalina, and Morchella septimelata.</title>
        <authorList>
            <person name="Wingfield B.D."/>
            <person name="Bills G.F."/>
            <person name="Dong Y."/>
            <person name="Huang W."/>
            <person name="Nel W.J."/>
            <person name="Swalarsk-Parry B.S."/>
            <person name="Vaghefi N."/>
            <person name="Wilken P.M."/>
            <person name="An Z."/>
            <person name="de Beer Z.W."/>
            <person name="De Vos L."/>
            <person name="Chen L."/>
            <person name="Duong T.A."/>
            <person name="Gao Y."/>
            <person name="Hammerbacher A."/>
            <person name="Kikkert J.R."/>
            <person name="Li Y."/>
            <person name="Li H."/>
            <person name="Li K."/>
            <person name="Li Q."/>
            <person name="Liu X."/>
            <person name="Ma X."/>
            <person name="Naidoo K."/>
            <person name="Pethybridge S.J."/>
            <person name="Sun J."/>
            <person name="Steenkamp E.T."/>
            <person name="van der Nest M.A."/>
            <person name="van Wyk S."/>
            <person name="Wingfield M.J."/>
            <person name="Xiong C."/>
            <person name="Yue Q."/>
            <person name="Zhang X."/>
        </authorList>
    </citation>
    <scope>NUCLEOTIDE SEQUENCE [LARGE SCALE GENOMIC DNA]</scope>
    <source>
        <strain evidence="3 4">BP 5553</strain>
    </source>
</reference>
<dbReference type="OrthoDB" id="416253at2759"/>
<organism evidence="3 4">
    <name type="scientific">Venustampulla echinocandica</name>
    <dbReference type="NCBI Taxonomy" id="2656787"/>
    <lineage>
        <taxon>Eukaryota</taxon>
        <taxon>Fungi</taxon>
        <taxon>Dikarya</taxon>
        <taxon>Ascomycota</taxon>
        <taxon>Pezizomycotina</taxon>
        <taxon>Leotiomycetes</taxon>
        <taxon>Helotiales</taxon>
        <taxon>Pleuroascaceae</taxon>
        <taxon>Venustampulla</taxon>
    </lineage>
</organism>
<evidence type="ECO:0000259" key="2">
    <source>
        <dbReference type="Pfam" id="PF00248"/>
    </source>
</evidence>